<dbReference type="Proteomes" id="UP000682733">
    <property type="component" value="Unassembled WGS sequence"/>
</dbReference>
<feature type="non-terminal residue" evidence="1">
    <location>
        <position position="172"/>
    </location>
</feature>
<reference evidence="1" key="1">
    <citation type="submission" date="2021-02" db="EMBL/GenBank/DDBJ databases">
        <authorList>
            <person name="Nowell W R."/>
        </authorList>
    </citation>
    <scope>NUCLEOTIDE SEQUENCE</scope>
</reference>
<evidence type="ECO:0000313" key="2">
    <source>
        <dbReference type="EMBL" id="CAF4398887.1"/>
    </source>
</evidence>
<protein>
    <submittedName>
        <fullName evidence="1">Uncharacterized protein</fullName>
    </submittedName>
</protein>
<dbReference type="AlphaFoldDB" id="A0A8S2G3F9"/>
<evidence type="ECO:0000313" key="3">
    <source>
        <dbReference type="Proteomes" id="UP000677228"/>
    </source>
</evidence>
<dbReference type="PANTHER" id="PTHR46773">
    <property type="match status" value="1"/>
</dbReference>
<name>A0A8S2G3F9_9BILA</name>
<dbReference type="InterPro" id="IPR015915">
    <property type="entry name" value="Kelch-typ_b-propeller"/>
</dbReference>
<proteinExistence type="predicted"/>
<dbReference type="SUPFAM" id="SSF117281">
    <property type="entry name" value="Kelch motif"/>
    <property type="match status" value="1"/>
</dbReference>
<dbReference type="Gene3D" id="2.120.10.80">
    <property type="entry name" value="Kelch-type beta propeller"/>
    <property type="match status" value="1"/>
</dbReference>
<organism evidence="1 3">
    <name type="scientific">Didymodactylos carnosus</name>
    <dbReference type="NCBI Taxonomy" id="1234261"/>
    <lineage>
        <taxon>Eukaryota</taxon>
        <taxon>Metazoa</taxon>
        <taxon>Spiralia</taxon>
        <taxon>Gnathifera</taxon>
        <taxon>Rotifera</taxon>
        <taxon>Eurotatoria</taxon>
        <taxon>Bdelloidea</taxon>
        <taxon>Philodinida</taxon>
        <taxon>Philodinidae</taxon>
        <taxon>Didymodactylos</taxon>
    </lineage>
</organism>
<dbReference type="InterPro" id="IPR053256">
    <property type="entry name" value="Kelch_repeat-containing"/>
</dbReference>
<evidence type="ECO:0000313" key="1">
    <source>
        <dbReference type="EMBL" id="CAF1593860.1"/>
    </source>
</evidence>
<feature type="non-terminal residue" evidence="1">
    <location>
        <position position="1"/>
    </location>
</feature>
<dbReference type="EMBL" id="CAJNOK010048879">
    <property type="protein sequence ID" value="CAF1593860.1"/>
    <property type="molecule type" value="Genomic_DNA"/>
</dbReference>
<gene>
    <name evidence="1" type="ORF">OVA965_LOCUS41693</name>
    <name evidence="2" type="ORF">TMI583_LOCUS43407</name>
</gene>
<dbReference type="PANTHER" id="PTHR46773:SF5">
    <property type="entry name" value="OS04G0487100 PROTEIN"/>
    <property type="match status" value="1"/>
</dbReference>
<sequence>AALDKADNNNINLDLLELSIWYNSSSNWRIPYIMFDATVTQSLDQSDELYIVGGYTSSINKIWRKILKSDLKAKKNQWVELPNFTIPLHFASTHMGLSLYNKRLYMFSGQLDYGCGPATHACAYLNLKTMQWIKLPDLPEARYASRVIISNDFVHLFGGTKPDRITPAFDYW</sequence>
<dbReference type="EMBL" id="CAJOBA010072384">
    <property type="protein sequence ID" value="CAF4398887.1"/>
    <property type="molecule type" value="Genomic_DNA"/>
</dbReference>
<dbReference type="Proteomes" id="UP000677228">
    <property type="component" value="Unassembled WGS sequence"/>
</dbReference>
<comment type="caution">
    <text evidence="1">The sequence shown here is derived from an EMBL/GenBank/DDBJ whole genome shotgun (WGS) entry which is preliminary data.</text>
</comment>
<accession>A0A8S2G3F9</accession>